<name>A0AAD5XM95_9FUNG</name>
<feature type="compositionally biased region" description="Pro residues" evidence="1">
    <location>
        <begin position="180"/>
        <end position="193"/>
    </location>
</feature>
<reference evidence="2" key="1">
    <citation type="submission" date="2020-05" db="EMBL/GenBank/DDBJ databases">
        <title>Phylogenomic resolution of chytrid fungi.</title>
        <authorList>
            <person name="Stajich J.E."/>
            <person name="Amses K."/>
            <person name="Simmons R."/>
            <person name="Seto K."/>
            <person name="Myers J."/>
            <person name="Bonds A."/>
            <person name="Quandt C.A."/>
            <person name="Barry K."/>
            <person name="Liu P."/>
            <person name="Grigoriev I."/>
            <person name="Longcore J.E."/>
            <person name="James T.Y."/>
        </authorList>
    </citation>
    <scope>NUCLEOTIDE SEQUENCE</scope>
    <source>
        <strain evidence="2">JEL0379</strain>
    </source>
</reference>
<evidence type="ECO:0000256" key="1">
    <source>
        <dbReference type="SAM" id="MobiDB-lite"/>
    </source>
</evidence>
<keyword evidence="3" id="KW-1185">Reference proteome</keyword>
<feature type="compositionally biased region" description="Polar residues" evidence="1">
    <location>
        <begin position="129"/>
        <end position="147"/>
    </location>
</feature>
<feature type="compositionally biased region" description="Polar residues" evidence="1">
    <location>
        <begin position="82"/>
        <end position="93"/>
    </location>
</feature>
<proteinExistence type="predicted"/>
<sequence length="250" mass="26452">MSCCPGSRWAHSTGRGYPSHPTFDYDEIDDLEIENLLNMPSPFPSSSRRGAGPPNALWEKVAGLFRRPEHPRLARGGVESGGYQSVPTDNDASGTDAPPAGHPAELDDDDEFLRHEADAQLLSDDHIRQITTFSMPQPVAKQSQPETSPDAPIIVPPSPVIDPRDPLAGFLQSATTPLIHNPPEPSTTPPPATSQPAAPKPYVVSDGSFRPKKRTSAAASSAVSAAAMFGSAPSSSPPRDERGPDGPGIE</sequence>
<evidence type="ECO:0000313" key="3">
    <source>
        <dbReference type="Proteomes" id="UP001212152"/>
    </source>
</evidence>
<accession>A0AAD5XM95</accession>
<gene>
    <name evidence="2" type="ORF">HDU87_008237</name>
</gene>
<feature type="region of interest" description="Disordered" evidence="1">
    <location>
        <begin position="68"/>
        <end position="111"/>
    </location>
</feature>
<evidence type="ECO:0000313" key="2">
    <source>
        <dbReference type="EMBL" id="KAJ3171849.1"/>
    </source>
</evidence>
<comment type="caution">
    <text evidence="2">The sequence shown here is derived from an EMBL/GenBank/DDBJ whole genome shotgun (WGS) entry which is preliminary data.</text>
</comment>
<protein>
    <submittedName>
        <fullName evidence="2">Uncharacterized protein</fullName>
    </submittedName>
</protein>
<dbReference type="EMBL" id="JADGJQ010000083">
    <property type="protein sequence ID" value="KAJ3171849.1"/>
    <property type="molecule type" value="Genomic_DNA"/>
</dbReference>
<dbReference type="AlphaFoldDB" id="A0AAD5XM95"/>
<feature type="region of interest" description="Disordered" evidence="1">
    <location>
        <begin position="1"/>
        <end position="20"/>
    </location>
</feature>
<dbReference type="Proteomes" id="UP001212152">
    <property type="component" value="Unassembled WGS sequence"/>
</dbReference>
<organism evidence="2 3">
    <name type="scientific">Geranomyces variabilis</name>
    <dbReference type="NCBI Taxonomy" id="109894"/>
    <lineage>
        <taxon>Eukaryota</taxon>
        <taxon>Fungi</taxon>
        <taxon>Fungi incertae sedis</taxon>
        <taxon>Chytridiomycota</taxon>
        <taxon>Chytridiomycota incertae sedis</taxon>
        <taxon>Chytridiomycetes</taxon>
        <taxon>Spizellomycetales</taxon>
        <taxon>Powellomycetaceae</taxon>
        <taxon>Geranomyces</taxon>
    </lineage>
</organism>
<feature type="region of interest" description="Disordered" evidence="1">
    <location>
        <begin position="123"/>
        <end position="250"/>
    </location>
</feature>
<feature type="compositionally biased region" description="Low complexity" evidence="1">
    <location>
        <begin position="216"/>
        <end position="232"/>
    </location>
</feature>